<comment type="caution">
    <text evidence="3">The sequence shown here is derived from an EMBL/GenBank/DDBJ whole genome shotgun (WGS) entry which is preliminary data.</text>
</comment>
<organism evidence="3 4">
    <name type="scientific">Micromonospora endolithica</name>
    <dbReference type="NCBI Taxonomy" id="230091"/>
    <lineage>
        <taxon>Bacteria</taxon>
        <taxon>Bacillati</taxon>
        <taxon>Actinomycetota</taxon>
        <taxon>Actinomycetes</taxon>
        <taxon>Micromonosporales</taxon>
        <taxon>Micromonosporaceae</taxon>
        <taxon>Micromonospora</taxon>
    </lineage>
</organism>
<sequence>MSDDSFTTTFVVDRTPAEVFSAVTDVRGWWSRDIEGPTDRPGAEFTYHYQDIHRCRMRIVEFVPDQRIVWHCLENHFNFTDDKTEWTGTRISFDISREDEGTRLRFTHHGLTSDYECYDVCRTAWGGYVTESLRTLILTGNGDRDNEVRNAKALSQHR</sequence>
<dbReference type="Pfam" id="PF08327">
    <property type="entry name" value="AHSA1"/>
    <property type="match status" value="1"/>
</dbReference>
<protein>
    <submittedName>
        <fullName evidence="3">SRPBCC domain-containing protein</fullName>
    </submittedName>
</protein>
<dbReference type="OrthoDB" id="287565at2"/>
<dbReference type="InterPro" id="IPR013538">
    <property type="entry name" value="ASHA1/2-like_C"/>
</dbReference>
<proteinExistence type="inferred from homology"/>
<dbReference type="Proteomes" id="UP000281726">
    <property type="component" value="Unassembled WGS sequence"/>
</dbReference>
<dbReference type="RefSeq" id="WP_120727815.1">
    <property type="nucleotide sequence ID" value="NZ_RBAK01000003.1"/>
</dbReference>
<reference evidence="3 4" key="1">
    <citation type="journal article" date="2004" name="Syst. Appl. Microbiol.">
        <title>Cryptoendolithic actinomycetes from antarctic sandstone rock samples: Micromonospora endolithica sp. nov. and two isolates related to Micromonospora coerulea Jensen 1932.</title>
        <authorList>
            <person name="Hirsch P."/>
            <person name="Mevs U."/>
            <person name="Kroppenstedt R.M."/>
            <person name="Schumann P."/>
            <person name="Stackebrandt E."/>
        </authorList>
    </citation>
    <scope>NUCLEOTIDE SEQUENCE [LARGE SCALE GENOMIC DNA]</scope>
    <source>
        <strain evidence="3 4">JCM 12677</strain>
    </source>
</reference>
<dbReference type="Gene3D" id="3.30.530.20">
    <property type="match status" value="1"/>
</dbReference>
<dbReference type="AlphaFoldDB" id="A0A3A9ZL58"/>
<evidence type="ECO:0000259" key="2">
    <source>
        <dbReference type="Pfam" id="PF08327"/>
    </source>
</evidence>
<dbReference type="InterPro" id="IPR023393">
    <property type="entry name" value="START-like_dom_sf"/>
</dbReference>
<accession>A0A3A9ZL58</accession>
<evidence type="ECO:0000313" key="3">
    <source>
        <dbReference type="EMBL" id="RKN48524.1"/>
    </source>
</evidence>
<comment type="similarity">
    <text evidence="1">Belongs to the AHA1 family.</text>
</comment>
<evidence type="ECO:0000256" key="1">
    <source>
        <dbReference type="ARBA" id="ARBA00006817"/>
    </source>
</evidence>
<feature type="domain" description="Activator of Hsp90 ATPase homologue 1/2-like C-terminal" evidence="2">
    <location>
        <begin position="15"/>
        <end position="135"/>
    </location>
</feature>
<evidence type="ECO:0000313" key="4">
    <source>
        <dbReference type="Proteomes" id="UP000281726"/>
    </source>
</evidence>
<dbReference type="EMBL" id="RBAK01000003">
    <property type="protein sequence ID" value="RKN48524.1"/>
    <property type="molecule type" value="Genomic_DNA"/>
</dbReference>
<dbReference type="SUPFAM" id="SSF55961">
    <property type="entry name" value="Bet v1-like"/>
    <property type="match status" value="1"/>
</dbReference>
<name>A0A3A9ZL58_9ACTN</name>
<keyword evidence="4" id="KW-1185">Reference proteome</keyword>
<dbReference type="CDD" id="cd07814">
    <property type="entry name" value="SRPBCC_CalC_Aha1-like"/>
    <property type="match status" value="1"/>
</dbReference>
<gene>
    <name evidence="3" type="ORF">D7223_11065</name>
</gene>